<keyword evidence="4 9" id="KW-0812">Transmembrane</keyword>
<evidence type="ECO:0000256" key="7">
    <source>
        <dbReference type="ARBA" id="ARBA00023136"/>
    </source>
</evidence>
<proteinExistence type="predicted"/>
<reference evidence="10" key="1">
    <citation type="journal article" date="2015" name="Nature">
        <title>Complex archaea that bridge the gap between prokaryotes and eukaryotes.</title>
        <authorList>
            <person name="Spang A."/>
            <person name="Saw J.H."/>
            <person name="Jorgensen S.L."/>
            <person name="Zaremba-Niedzwiedzka K."/>
            <person name="Martijn J."/>
            <person name="Lind A.E."/>
            <person name="van Eijk R."/>
            <person name="Schleper C."/>
            <person name="Guy L."/>
            <person name="Ettema T.J."/>
        </authorList>
    </citation>
    <scope>NUCLEOTIDE SEQUENCE</scope>
</reference>
<dbReference type="InterPro" id="IPR005503">
    <property type="entry name" value="FliL"/>
</dbReference>
<dbReference type="GO" id="GO:0006935">
    <property type="term" value="P:chemotaxis"/>
    <property type="evidence" value="ECO:0007669"/>
    <property type="project" value="UniProtKB-KW"/>
</dbReference>
<evidence type="ECO:0000256" key="9">
    <source>
        <dbReference type="SAM" id="Phobius"/>
    </source>
</evidence>
<feature type="compositionally biased region" description="Basic residues" evidence="8">
    <location>
        <begin position="1"/>
        <end position="11"/>
    </location>
</feature>
<comment type="caution">
    <text evidence="10">The sequence shown here is derived from an EMBL/GenBank/DDBJ whole genome shotgun (WGS) entry which is preliminary data.</text>
</comment>
<evidence type="ECO:0000256" key="2">
    <source>
        <dbReference type="ARBA" id="ARBA00022475"/>
    </source>
</evidence>
<protein>
    <recommendedName>
        <fullName evidence="11">Flagellar protein FliL</fullName>
    </recommendedName>
</protein>
<evidence type="ECO:0008006" key="11">
    <source>
        <dbReference type="Google" id="ProtNLM"/>
    </source>
</evidence>
<evidence type="ECO:0000256" key="8">
    <source>
        <dbReference type="SAM" id="MobiDB-lite"/>
    </source>
</evidence>
<evidence type="ECO:0000256" key="5">
    <source>
        <dbReference type="ARBA" id="ARBA00022779"/>
    </source>
</evidence>
<dbReference type="Pfam" id="PF03748">
    <property type="entry name" value="FliL"/>
    <property type="match status" value="1"/>
</dbReference>
<evidence type="ECO:0000256" key="6">
    <source>
        <dbReference type="ARBA" id="ARBA00022989"/>
    </source>
</evidence>
<keyword evidence="5" id="KW-0283">Flagellar rotation</keyword>
<evidence type="ECO:0000256" key="4">
    <source>
        <dbReference type="ARBA" id="ARBA00022692"/>
    </source>
</evidence>
<keyword evidence="2" id="KW-1003">Cell membrane</keyword>
<gene>
    <name evidence="10" type="ORF">LCGC14_0742660</name>
</gene>
<name>A0A0F9TDC3_9ZZZZ</name>
<feature type="transmembrane region" description="Helical" evidence="9">
    <location>
        <begin position="31"/>
        <end position="53"/>
    </location>
</feature>
<feature type="compositionally biased region" description="Basic and acidic residues" evidence="8">
    <location>
        <begin position="64"/>
        <end position="93"/>
    </location>
</feature>
<evidence type="ECO:0000256" key="1">
    <source>
        <dbReference type="ARBA" id="ARBA00004162"/>
    </source>
</evidence>
<dbReference type="EMBL" id="LAZR01001759">
    <property type="protein sequence ID" value="KKN39518.1"/>
    <property type="molecule type" value="Genomic_DNA"/>
</dbReference>
<comment type="subcellular location">
    <subcellularLocation>
        <location evidence="1">Cell membrane</location>
        <topology evidence="1">Single-pass membrane protein</topology>
    </subcellularLocation>
</comment>
<evidence type="ECO:0000313" key="10">
    <source>
        <dbReference type="EMBL" id="KKN39518.1"/>
    </source>
</evidence>
<keyword evidence="7 9" id="KW-0472">Membrane</keyword>
<feature type="region of interest" description="Disordered" evidence="8">
    <location>
        <begin position="64"/>
        <end position="100"/>
    </location>
</feature>
<dbReference type="AlphaFoldDB" id="A0A0F9TDC3"/>
<sequence length="212" mass="22851">MATKPKKKPAAPKREGAAEDAGRSRGSRKMLLAAAVMCLISLGGGFFLARMAFMQDAESFEPEYKADAKDSESSPKESEKLGSSHETKSEKVAASEGAADEDAEALDNSLFDMGEMLTNIQGFDRTGAPTTAFLKVNLMVAYRPESGASALMVERQALIRDLFNGYLRGLTENDLRGMAGILFVKAELLKRARAAVGSDVPQEILIKDLIVQ</sequence>
<accession>A0A0F9TDC3</accession>
<dbReference type="GO" id="GO:0005886">
    <property type="term" value="C:plasma membrane"/>
    <property type="evidence" value="ECO:0007669"/>
    <property type="project" value="UniProtKB-SubCell"/>
</dbReference>
<feature type="compositionally biased region" description="Basic and acidic residues" evidence="8">
    <location>
        <begin position="12"/>
        <end position="23"/>
    </location>
</feature>
<feature type="region of interest" description="Disordered" evidence="8">
    <location>
        <begin position="1"/>
        <end position="25"/>
    </location>
</feature>
<organism evidence="10">
    <name type="scientific">marine sediment metagenome</name>
    <dbReference type="NCBI Taxonomy" id="412755"/>
    <lineage>
        <taxon>unclassified sequences</taxon>
        <taxon>metagenomes</taxon>
        <taxon>ecological metagenomes</taxon>
    </lineage>
</organism>
<dbReference type="GO" id="GO:0009425">
    <property type="term" value="C:bacterial-type flagellum basal body"/>
    <property type="evidence" value="ECO:0007669"/>
    <property type="project" value="InterPro"/>
</dbReference>
<keyword evidence="3" id="KW-0145">Chemotaxis</keyword>
<dbReference type="GO" id="GO:0071973">
    <property type="term" value="P:bacterial-type flagellum-dependent cell motility"/>
    <property type="evidence" value="ECO:0007669"/>
    <property type="project" value="InterPro"/>
</dbReference>
<evidence type="ECO:0000256" key="3">
    <source>
        <dbReference type="ARBA" id="ARBA00022500"/>
    </source>
</evidence>
<keyword evidence="6 9" id="KW-1133">Transmembrane helix</keyword>